<sequence>MASKGTKRKRTEMTVQDKVQLLDRFMHSLTAKSVREAATFLDASHSFLYQSINKKGKAHTTHMLYTFFLPKYM</sequence>
<organism evidence="1 2">
    <name type="scientific">Littorina saxatilis</name>
    <dbReference type="NCBI Taxonomy" id="31220"/>
    <lineage>
        <taxon>Eukaryota</taxon>
        <taxon>Metazoa</taxon>
        <taxon>Spiralia</taxon>
        <taxon>Lophotrochozoa</taxon>
        <taxon>Mollusca</taxon>
        <taxon>Gastropoda</taxon>
        <taxon>Caenogastropoda</taxon>
        <taxon>Littorinimorpha</taxon>
        <taxon>Littorinoidea</taxon>
        <taxon>Littorinidae</taxon>
        <taxon>Littorina</taxon>
    </lineage>
</organism>
<dbReference type="Proteomes" id="UP001374579">
    <property type="component" value="Unassembled WGS sequence"/>
</dbReference>
<evidence type="ECO:0000313" key="2">
    <source>
        <dbReference type="Proteomes" id="UP001374579"/>
    </source>
</evidence>
<proteinExistence type="predicted"/>
<accession>A0AAN9AJG6</accession>
<name>A0AAN9AJG6_9CAEN</name>
<dbReference type="AlphaFoldDB" id="A0AAN9AJG6"/>
<protein>
    <submittedName>
        <fullName evidence="1">Uncharacterized protein</fullName>
    </submittedName>
</protein>
<dbReference type="EMBL" id="JBAMIC010004070">
    <property type="protein sequence ID" value="KAK7088080.1"/>
    <property type="molecule type" value="Genomic_DNA"/>
</dbReference>
<keyword evidence="2" id="KW-1185">Reference proteome</keyword>
<reference evidence="1 2" key="1">
    <citation type="submission" date="2024-02" db="EMBL/GenBank/DDBJ databases">
        <title>Chromosome-scale genome assembly of the rough periwinkle Littorina saxatilis.</title>
        <authorList>
            <person name="De Jode A."/>
            <person name="Faria R."/>
            <person name="Formenti G."/>
            <person name="Sims Y."/>
            <person name="Smith T.P."/>
            <person name="Tracey A."/>
            <person name="Wood J.M.D."/>
            <person name="Zagrodzka Z.B."/>
            <person name="Johannesson K."/>
            <person name="Butlin R.K."/>
            <person name="Leder E.H."/>
        </authorList>
    </citation>
    <scope>NUCLEOTIDE SEQUENCE [LARGE SCALE GENOMIC DNA]</scope>
    <source>
        <strain evidence="1">Snail1</strain>
        <tissue evidence="1">Muscle</tissue>
    </source>
</reference>
<evidence type="ECO:0000313" key="1">
    <source>
        <dbReference type="EMBL" id="KAK7088080.1"/>
    </source>
</evidence>
<gene>
    <name evidence="1" type="ORF">V1264_022047</name>
</gene>
<comment type="caution">
    <text evidence="1">The sequence shown here is derived from an EMBL/GenBank/DDBJ whole genome shotgun (WGS) entry which is preliminary data.</text>
</comment>